<dbReference type="EMBL" id="QKRX01000001">
    <property type="protein sequence ID" value="RAU19892.1"/>
    <property type="molecule type" value="Genomic_DNA"/>
</dbReference>
<dbReference type="CDD" id="cd12870">
    <property type="entry name" value="MqsA"/>
    <property type="match status" value="1"/>
</dbReference>
<protein>
    <recommendedName>
        <fullName evidence="3">Type II toxin-antitoxin system MqsA family antitoxin</fullName>
    </recommendedName>
</protein>
<dbReference type="InterPro" id="IPR032758">
    <property type="entry name" value="MqsA/HigA-2"/>
</dbReference>
<evidence type="ECO:0000313" key="2">
    <source>
        <dbReference type="Proteomes" id="UP000250744"/>
    </source>
</evidence>
<dbReference type="Gene3D" id="3.10.20.860">
    <property type="match status" value="1"/>
</dbReference>
<evidence type="ECO:0000313" key="1">
    <source>
        <dbReference type="EMBL" id="RAU19892.1"/>
    </source>
</evidence>
<accession>A0A364NS82</accession>
<comment type="caution">
    <text evidence="1">The sequence shown here is derived from an EMBL/GenBank/DDBJ whole genome shotgun (WGS) entry which is preliminary data.</text>
</comment>
<dbReference type="NCBIfam" id="TIGR03831">
    <property type="entry name" value="YgiT_finger"/>
    <property type="match status" value="1"/>
</dbReference>
<dbReference type="RefSeq" id="WP_112157073.1">
    <property type="nucleotide sequence ID" value="NZ_QKRX01000001.1"/>
</dbReference>
<dbReference type="OrthoDB" id="9812340at2"/>
<dbReference type="Proteomes" id="UP000250744">
    <property type="component" value="Unassembled WGS sequence"/>
</dbReference>
<dbReference type="InterPro" id="IPR022453">
    <property type="entry name" value="Znf_MqsA-type"/>
</dbReference>
<evidence type="ECO:0008006" key="3">
    <source>
        <dbReference type="Google" id="ProtNLM"/>
    </source>
</evidence>
<name>A0A364NS82_9GAMM</name>
<reference evidence="1 2" key="1">
    <citation type="submission" date="2018-06" db="EMBL/GenBank/DDBJ databases">
        <title>Nitrincola tibetense sp. nov., isolated from Lake XuguoCo on Tibetan Plateau.</title>
        <authorList>
            <person name="Xing P."/>
        </authorList>
    </citation>
    <scope>NUCLEOTIDE SEQUENCE [LARGE SCALE GENOMIC DNA]</scope>
    <source>
        <strain evidence="2">xg18</strain>
    </source>
</reference>
<proteinExistence type="predicted"/>
<dbReference type="Pfam" id="PF15731">
    <property type="entry name" value="MqsA_antitoxin"/>
    <property type="match status" value="1"/>
</dbReference>
<keyword evidence="2" id="KW-1185">Reference proteome</keyword>
<dbReference type="AlphaFoldDB" id="A0A364NS82"/>
<gene>
    <name evidence="1" type="ORF">DN062_02125</name>
</gene>
<sequence>MKCVICKQGETQPGMTTVTFTRGEVTLVIKNVPADICENCGEYYLNDVISRKVMAMAEEALKHNQEVEVIQFAA</sequence>
<organism evidence="1 2">
    <name type="scientific">Nitrincola tibetensis</name>
    <dbReference type="NCBI Taxonomy" id="2219697"/>
    <lineage>
        <taxon>Bacteria</taxon>
        <taxon>Pseudomonadati</taxon>
        <taxon>Pseudomonadota</taxon>
        <taxon>Gammaproteobacteria</taxon>
        <taxon>Oceanospirillales</taxon>
        <taxon>Oceanospirillaceae</taxon>
        <taxon>Nitrincola</taxon>
    </lineage>
</organism>